<feature type="transmembrane region" description="Helical" evidence="1">
    <location>
        <begin position="5"/>
        <end position="22"/>
    </location>
</feature>
<keyword evidence="1" id="KW-0472">Membrane</keyword>
<name>A0ABS4HXM9_9BACL</name>
<dbReference type="EMBL" id="JAGGKV010000005">
    <property type="protein sequence ID" value="MBP1963393.1"/>
    <property type="molecule type" value="Genomic_DNA"/>
</dbReference>
<organism evidence="2 3">
    <name type="scientific">Paenibacillus aceris</name>
    <dbReference type="NCBI Taxonomy" id="869555"/>
    <lineage>
        <taxon>Bacteria</taxon>
        <taxon>Bacillati</taxon>
        <taxon>Bacillota</taxon>
        <taxon>Bacilli</taxon>
        <taxon>Bacillales</taxon>
        <taxon>Paenibacillaceae</taxon>
        <taxon>Paenibacillus</taxon>
    </lineage>
</organism>
<gene>
    <name evidence="2" type="ORF">J2Z65_002609</name>
</gene>
<proteinExistence type="predicted"/>
<reference evidence="2 3" key="1">
    <citation type="submission" date="2021-03" db="EMBL/GenBank/DDBJ databases">
        <title>Genomic Encyclopedia of Type Strains, Phase IV (KMG-IV): sequencing the most valuable type-strain genomes for metagenomic binning, comparative biology and taxonomic classification.</title>
        <authorList>
            <person name="Goeker M."/>
        </authorList>
    </citation>
    <scope>NUCLEOTIDE SEQUENCE [LARGE SCALE GENOMIC DNA]</scope>
    <source>
        <strain evidence="2 3">DSM 24950</strain>
    </source>
</reference>
<evidence type="ECO:0000256" key="1">
    <source>
        <dbReference type="SAM" id="Phobius"/>
    </source>
</evidence>
<dbReference type="Proteomes" id="UP001519344">
    <property type="component" value="Unassembled WGS sequence"/>
</dbReference>
<keyword evidence="3" id="KW-1185">Reference proteome</keyword>
<sequence length="60" mass="6577">MKKIFINALGGAVAFGLFWSFGNMIFDNNLANDSGIYGGICFFVVGMLIALIRRGNRTNE</sequence>
<feature type="transmembrane region" description="Helical" evidence="1">
    <location>
        <begin position="34"/>
        <end position="52"/>
    </location>
</feature>
<evidence type="ECO:0008006" key="4">
    <source>
        <dbReference type="Google" id="ProtNLM"/>
    </source>
</evidence>
<keyword evidence="1" id="KW-1133">Transmembrane helix</keyword>
<comment type="caution">
    <text evidence="2">The sequence shown here is derived from an EMBL/GenBank/DDBJ whole genome shotgun (WGS) entry which is preliminary data.</text>
</comment>
<accession>A0ABS4HXM9</accession>
<protein>
    <recommendedName>
        <fullName evidence="4">DUF3188 domain-containing protein</fullName>
    </recommendedName>
</protein>
<dbReference type="RefSeq" id="WP_167058683.1">
    <property type="nucleotide sequence ID" value="NZ_JAAOZR010000019.1"/>
</dbReference>
<evidence type="ECO:0000313" key="3">
    <source>
        <dbReference type="Proteomes" id="UP001519344"/>
    </source>
</evidence>
<evidence type="ECO:0000313" key="2">
    <source>
        <dbReference type="EMBL" id="MBP1963393.1"/>
    </source>
</evidence>
<keyword evidence="1" id="KW-0812">Transmembrane</keyword>